<dbReference type="NCBIfam" id="TIGR00236">
    <property type="entry name" value="wecB"/>
    <property type="match status" value="1"/>
</dbReference>
<dbReference type="GO" id="GO:0008761">
    <property type="term" value="F:UDP-N-acetylglucosamine 2-epimerase activity"/>
    <property type="evidence" value="ECO:0007669"/>
    <property type="project" value="UniProtKB-EC"/>
</dbReference>
<gene>
    <name evidence="2" type="ORF">MNBD_NITROSPINAE04-59</name>
</gene>
<evidence type="ECO:0000313" key="2">
    <source>
        <dbReference type="EMBL" id="VAX23689.1"/>
    </source>
</evidence>
<evidence type="ECO:0000259" key="1">
    <source>
        <dbReference type="Pfam" id="PF02350"/>
    </source>
</evidence>
<reference evidence="2" key="1">
    <citation type="submission" date="2018-06" db="EMBL/GenBank/DDBJ databases">
        <authorList>
            <person name="Zhirakovskaya E."/>
        </authorList>
    </citation>
    <scope>NUCLEOTIDE SEQUENCE</scope>
</reference>
<dbReference type="AlphaFoldDB" id="A0A3B1C0H5"/>
<accession>A0A3B1C0H5</accession>
<dbReference type="EC" id="5.1.3.14" evidence="2"/>
<feature type="domain" description="UDP-N-acetylglucosamine 2-epimerase" evidence="1">
    <location>
        <begin position="24"/>
        <end position="366"/>
    </location>
</feature>
<dbReference type="Pfam" id="PF02350">
    <property type="entry name" value="Epimerase_2"/>
    <property type="match status" value="1"/>
</dbReference>
<dbReference type="InterPro" id="IPR029767">
    <property type="entry name" value="WecB-like"/>
</dbReference>
<keyword evidence="2" id="KW-0413">Isomerase</keyword>
<name>A0A3B1C0H5_9ZZZZ</name>
<sequence length="381" mass="42432">MKYLIHIIAAARPNFVKIAPLWHALKKKDWATPVIVHTGQHYDVNMSDAFFKELELPPPDIHLGVGSGTHAEQTSQVMVSYEKALIEQRPDMVIVVGDVNSTIACALVASKAFYQNKQRPIIAHLEAGLRSFDRTMPEEINRLVTDVLADILWTPSPDGDENLLKEGIPKEKIVRVGNIMIDSLEMMREKIESPSLYKDAGYERGAYGVVTLHRPANVDDQETLENLCEALVKISDKTPLVFPVHPRTQKNLEKTGLINTINGKERLSLLEPLSYPQFMNLVFNCSFVITDSGGIQEETTYLNIPCLTLRPNTERPITVEQGTNQLIKIENLEDQINNILVGSVSKSSAPELWDGQTAGRVVTSIKEILINSNLTSDKADG</sequence>
<organism evidence="2">
    <name type="scientific">hydrothermal vent metagenome</name>
    <dbReference type="NCBI Taxonomy" id="652676"/>
    <lineage>
        <taxon>unclassified sequences</taxon>
        <taxon>metagenomes</taxon>
        <taxon>ecological metagenomes</taxon>
    </lineage>
</organism>
<dbReference type="SUPFAM" id="SSF53756">
    <property type="entry name" value="UDP-Glycosyltransferase/glycogen phosphorylase"/>
    <property type="match status" value="1"/>
</dbReference>
<proteinExistence type="predicted"/>
<dbReference type="EMBL" id="UOGA01000251">
    <property type="protein sequence ID" value="VAX23689.1"/>
    <property type="molecule type" value="Genomic_DNA"/>
</dbReference>
<dbReference type="PANTHER" id="PTHR43174:SF1">
    <property type="entry name" value="UDP-N-ACETYLGLUCOSAMINE 2-EPIMERASE"/>
    <property type="match status" value="1"/>
</dbReference>
<dbReference type="PANTHER" id="PTHR43174">
    <property type="entry name" value="UDP-N-ACETYLGLUCOSAMINE 2-EPIMERASE"/>
    <property type="match status" value="1"/>
</dbReference>
<dbReference type="InterPro" id="IPR003331">
    <property type="entry name" value="UDP_GlcNAc_Epimerase_2_dom"/>
</dbReference>
<dbReference type="CDD" id="cd03786">
    <property type="entry name" value="GTB_UDP-GlcNAc_2-Epimerase"/>
    <property type="match status" value="1"/>
</dbReference>
<dbReference type="Gene3D" id="3.40.50.2000">
    <property type="entry name" value="Glycogen Phosphorylase B"/>
    <property type="match status" value="2"/>
</dbReference>
<protein>
    <submittedName>
        <fullName evidence="2">UDP-N-acetylglucosamine 2-epimerase</fullName>
        <ecNumber evidence="2">5.1.3.14</ecNumber>
    </submittedName>
</protein>